<comment type="caution">
    <text evidence="3">The sequence shown here is derived from an EMBL/GenBank/DDBJ whole genome shotgun (WGS) entry which is preliminary data.</text>
</comment>
<feature type="domain" description="Thioredoxin" evidence="2">
    <location>
        <begin position="56"/>
        <end position="194"/>
    </location>
</feature>
<organism evidence="3 4">
    <name type="scientific">Rapidithrix thailandica</name>
    <dbReference type="NCBI Taxonomy" id="413964"/>
    <lineage>
        <taxon>Bacteria</taxon>
        <taxon>Pseudomonadati</taxon>
        <taxon>Bacteroidota</taxon>
        <taxon>Cytophagia</taxon>
        <taxon>Cytophagales</taxon>
        <taxon>Flammeovirgaceae</taxon>
        <taxon>Rapidithrix</taxon>
    </lineage>
</organism>
<dbReference type="SUPFAM" id="SSF52833">
    <property type="entry name" value="Thioredoxin-like"/>
    <property type="match status" value="1"/>
</dbReference>
<dbReference type="CDD" id="cd02966">
    <property type="entry name" value="TlpA_like_family"/>
    <property type="match status" value="1"/>
</dbReference>
<evidence type="ECO:0000313" key="3">
    <source>
        <dbReference type="EMBL" id="MEN7548181.1"/>
    </source>
</evidence>
<proteinExistence type="predicted"/>
<dbReference type="PANTHER" id="PTHR42852">
    <property type="entry name" value="THIOL:DISULFIDE INTERCHANGE PROTEIN DSBE"/>
    <property type="match status" value="1"/>
</dbReference>
<dbReference type="Gene3D" id="3.40.30.10">
    <property type="entry name" value="Glutaredoxin"/>
    <property type="match status" value="1"/>
</dbReference>
<gene>
    <name evidence="3" type="ORF">AAG747_09690</name>
</gene>
<dbReference type="PANTHER" id="PTHR42852:SF17">
    <property type="entry name" value="THIOREDOXIN-LIKE PROTEIN HI_1115"/>
    <property type="match status" value="1"/>
</dbReference>
<dbReference type="EMBL" id="JBDKWZ010000005">
    <property type="protein sequence ID" value="MEN7548181.1"/>
    <property type="molecule type" value="Genomic_DNA"/>
</dbReference>
<sequence>MSTKKKIFKELRNLGITIVLLAILYFTGWHTTVIGTLQRGVLYTGLMNPDLDTLATPASTADYDFQLQNMDGELLDFQSLKGKTIFMNFWATWCPPCIAEMPSIHQLYQKLETQENIVFVMLSVDEDSEKLRKFLANKAYDFPVYQLTSPLPAIYQSNSIPTTFVISPEGKVVLKHEKMADYSTEKFYNYLKDL</sequence>
<dbReference type="InterPro" id="IPR013766">
    <property type="entry name" value="Thioredoxin_domain"/>
</dbReference>
<dbReference type="GO" id="GO:0016491">
    <property type="term" value="F:oxidoreductase activity"/>
    <property type="evidence" value="ECO:0007669"/>
    <property type="project" value="InterPro"/>
</dbReference>
<evidence type="ECO:0000313" key="4">
    <source>
        <dbReference type="Proteomes" id="UP001403385"/>
    </source>
</evidence>
<dbReference type="RefSeq" id="WP_346820962.1">
    <property type="nucleotide sequence ID" value="NZ_JBDKWZ010000005.1"/>
</dbReference>
<keyword evidence="1" id="KW-1133">Transmembrane helix</keyword>
<dbReference type="InterPro" id="IPR013740">
    <property type="entry name" value="Redoxin"/>
</dbReference>
<dbReference type="InterPro" id="IPR050553">
    <property type="entry name" value="Thioredoxin_ResA/DsbE_sf"/>
</dbReference>
<evidence type="ECO:0000256" key="1">
    <source>
        <dbReference type="SAM" id="Phobius"/>
    </source>
</evidence>
<keyword evidence="1" id="KW-0812">Transmembrane</keyword>
<dbReference type="Proteomes" id="UP001403385">
    <property type="component" value="Unassembled WGS sequence"/>
</dbReference>
<dbReference type="InterPro" id="IPR036249">
    <property type="entry name" value="Thioredoxin-like_sf"/>
</dbReference>
<reference evidence="3 4" key="1">
    <citation type="submission" date="2024-04" db="EMBL/GenBank/DDBJ databases">
        <title>Novel genus in family Flammeovirgaceae.</title>
        <authorList>
            <person name="Nguyen T.H."/>
            <person name="Vuong T.Q."/>
            <person name="Le H."/>
            <person name="Kim S.-G."/>
        </authorList>
    </citation>
    <scope>NUCLEOTIDE SEQUENCE [LARGE SCALE GENOMIC DNA]</scope>
    <source>
        <strain evidence="3 4">JCM 23209</strain>
    </source>
</reference>
<name>A0AAW9SBS4_9BACT</name>
<keyword evidence="1" id="KW-0472">Membrane</keyword>
<accession>A0AAW9SBS4</accession>
<protein>
    <submittedName>
        <fullName evidence="3">TlpA disulfide reductase family protein</fullName>
    </submittedName>
</protein>
<dbReference type="AlphaFoldDB" id="A0AAW9SBS4"/>
<dbReference type="Pfam" id="PF08534">
    <property type="entry name" value="Redoxin"/>
    <property type="match status" value="1"/>
</dbReference>
<evidence type="ECO:0000259" key="2">
    <source>
        <dbReference type="PROSITE" id="PS51352"/>
    </source>
</evidence>
<dbReference type="PROSITE" id="PS51352">
    <property type="entry name" value="THIOREDOXIN_2"/>
    <property type="match status" value="1"/>
</dbReference>
<keyword evidence="4" id="KW-1185">Reference proteome</keyword>
<feature type="transmembrane region" description="Helical" evidence="1">
    <location>
        <begin position="12"/>
        <end position="29"/>
    </location>
</feature>